<dbReference type="Proteomes" id="UP000688137">
    <property type="component" value="Unassembled WGS sequence"/>
</dbReference>
<name>A0A8S1MA30_PARPR</name>
<proteinExistence type="predicted"/>
<keyword evidence="2" id="KW-1185">Reference proteome</keyword>
<protein>
    <submittedName>
        <fullName evidence="1">Uncharacterized protein</fullName>
    </submittedName>
</protein>
<evidence type="ECO:0000313" key="2">
    <source>
        <dbReference type="Proteomes" id="UP000688137"/>
    </source>
</evidence>
<sequence>MKQQQIQEDSDSEYIQEVIIKPINERETKVKVTYKEINVRPGVLERQKWDKWGEVASLPRGQFREGDMLVEAELRIQAANNQEECNFIIPAPKQQFVVSFDKEQSKPQTNQQVGPRQIGQSIQFEQAPASSQWLVIVSNLVQFEYAETFQDIIRAKDDFRGWLRKQLEQEEGRFSYYINFLQNRRKQKVYSLDGQNSHQPLIQKVMLKFQDKNRAEIALEKLNGKSYDGCILQLELQEQRPR</sequence>
<dbReference type="OMA" id="ANNQEEC"/>
<organism evidence="1 2">
    <name type="scientific">Paramecium primaurelia</name>
    <dbReference type="NCBI Taxonomy" id="5886"/>
    <lineage>
        <taxon>Eukaryota</taxon>
        <taxon>Sar</taxon>
        <taxon>Alveolata</taxon>
        <taxon>Ciliophora</taxon>
        <taxon>Intramacronucleata</taxon>
        <taxon>Oligohymenophorea</taxon>
        <taxon>Peniculida</taxon>
        <taxon>Parameciidae</taxon>
        <taxon>Paramecium</taxon>
    </lineage>
</organism>
<accession>A0A8S1MA30</accession>
<dbReference type="AlphaFoldDB" id="A0A8S1MA30"/>
<comment type="caution">
    <text evidence="1">The sequence shown here is derived from an EMBL/GenBank/DDBJ whole genome shotgun (WGS) entry which is preliminary data.</text>
</comment>
<dbReference type="EMBL" id="CAJJDM010000058">
    <property type="protein sequence ID" value="CAD8077090.1"/>
    <property type="molecule type" value="Genomic_DNA"/>
</dbReference>
<gene>
    <name evidence="1" type="ORF">PPRIM_AZ9-3.1.T0570209</name>
</gene>
<reference evidence="1" key="1">
    <citation type="submission" date="2021-01" db="EMBL/GenBank/DDBJ databases">
        <authorList>
            <consortium name="Genoscope - CEA"/>
            <person name="William W."/>
        </authorList>
    </citation>
    <scope>NUCLEOTIDE SEQUENCE</scope>
</reference>
<evidence type="ECO:0000313" key="1">
    <source>
        <dbReference type="EMBL" id="CAD8077090.1"/>
    </source>
</evidence>